<keyword evidence="2" id="KW-1185">Reference proteome</keyword>
<gene>
    <name evidence="1" type="primary">CHTF8</name>
</gene>
<evidence type="ECO:0000313" key="1">
    <source>
        <dbReference type="Ensembl" id="ENSPCLP00000024695.1"/>
    </source>
</evidence>
<name>A0A669QYF1_PHACC</name>
<dbReference type="Ensembl" id="ENSPCLT00000034236.1">
    <property type="protein sequence ID" value="ENSPCLP00000024695.1"/>
    <property type="gene ID" value="ENSPCLG00000021755.1"/>
</dbReference>
<reference evidence="1" key="1">
    <citation type="submission" date="2025-08" db="UniProtKB">
        <authorList>
            <consortium name="Ensembl"/>
        </authorList>
    </citation>
    <scope>IDENTIFICATION</scope>
</reference>
<dbReference type="Proteomes" id="UP000472261">
    <property type="component" value="Unplaced"/>
</dbReference>
<sequence>MVQLIISSAGAGSLERWVLVELQGEVEPRGGGALPGSLLGDLHYTRELGHALKLAASSCSLLKSPLQPAELQMGFTTSVLAPSPLESPQTWEHMESGRGSRDDTPIFSLCKSLLCQIHQDIKNRPLKI</sequence>
<proteinExistence type="predicted"/>
<reference evidence="1" key="2">
    <citation type="submission" date="2025-09" db="UniProtKB">
        <authorList>
            <consortium name="Ensembl"/>
        </authorList>
    </citation>
    <scope>IDENTIFICATION</scope>
</reference>
<protein>
    <submittedName>
        <fullName evidence="1">Uncharacterized protein</fullName>
    </submittedName>
</protein>
<organism evidence="1 2">
    <name type="scientific">Phasianus colchicus</name>
    <name type="common">Common pheasant</name>
    <dbReference type="NCBI Taxonomy" id="9054"/>
    <lineage>
        <taxon>Eukaryota</taxon>
        <taxon>Metazoa</taxon>
        <taxon>Chordata</taxon>
        <taxon>Craniata</taxon>
        <taxon>Vertebrata</taxon>
        <taxon>Euteleostomi</taxon>
        <taxon>Archelosauria</taxon>
        <taxon>Archosauria</taxon>
        <taxon>Dinosauria</taxon>
        <taxon>Saurischia</taxon>
        <taxon>Theropoda</taxon>
        <taxon>Coelurosauria</taxon>
        <taxon>Aves</taxon>
        <taxon>Neognathae</taxon>
        <taxon>Galloanserae</taxon>
        <taxon>Galliformes</taxon>
        <taxon>Phasianidae</taxon>
        <taxon>Phasianinae</taxon>
        <taxon>Phasianus</taxon>
    </lineage>
</organism>
<dbReference type="AlphaFoldDB" id="A0A669QYF1"/>
<evidence type="ECO:0000313" key="2">
    <source>
        <dbReference type="Proteomes" id="UP000472261"/>
    </source>
</evidence>
<accession>A0A669QYF1</accession>